<reference evidence="1 2" key="2">
    <citation type="journal article" date="2022" name="Mol. Ecol. Resour.">
        <title>The genomes of chicory, endive, great burdock and yacon provide insights into Asteraceae paleo-polyploidization history and plant inulin production.</title>
        <authorList>
            <person name="Fan W."/>
            <person name="Wang S."/>
            <person name="Wang H."/>
            <person name="Wang A."/>
            <person name="Jiang F."/>
            <person name="Liu H."/>
            <person name="Zhao H."/>
            <person name="Xu D."/>
            <person name="Zhang Y."/>
        </authorList>
    </citation>
    <scope>NUCLEOTIDE SEQUENCE [LARGE SCALE GENOMIC DNA]</scope>
    <source>
        <strain evidence="2">cv. Yunnan</strain>
        <tissue evidence="1">Leaves</tissue>
    </source>
</reference>
<comment type="caution">
    <text evidence="1">The sequence shown here is derived from an EMBL/GenBank/DDBJ whole genome shotgun (WGS) entry which is preliminary data.</text>
</comment>
<protein>
    <submittedName>
        <fullName evidence="1">Uncharacterized protein</fullName>
    </submittedName>
</protein>
<gene>
    <name evidence="1" type="ORF">L1987_62183</name>
</gene>
<organism evidence="1 2">
    <name type="scientific">Smallanthus sonchifolius</name>
    <dbReference type="NCBI Taxonomy" id="185202"/>
    <lineage>
        <taxon>Eukaryota</taxon>
        <taxon>Viridiplantae</taxon>
        <taxon>Streptophyta</taxon>
        <taxon>Embryophyta</taxon>
        <taxon>Tracheophyta</taxon>
        <taxon>Spermatophyta</taxon>
        <taxon>Magnoliopsida</taxon>
        <taxon>eudicotyledons</taxon>
        <taxon>Gunneridae</taxon>
        <taxon>Pentapetalae</taxon>
        <taxon>asterids</taxon>
        <taxon>campanulids</taxon>
        <taxon>Asterales</taxon>
        <taxon>Asteraceae</taxon>
        <taxon>Asteroideae</taxon>
        <taxon>Heliantheae alliance</taxon>
        <taxon>Millerieae</taxon>
        <taxon>Smallanthus</taxon>
    </lineage>
</organism>
<reference evidence="2" key="1">
    <citation type="journal article" date="2022" name="Mol. Ecol. Resour.">
        <title>The genomes of chicory, endive, great burdock and yacon provide insights into Asteraceae palaeo-polyploidization history and plant inulin production.</title>
        <authorList>
            <person name="Fan W."/>
            <person name="Wang S."/>
            <person name="Wang H."/>
            <person name="Wang A."/>
            <person name="Jiang F."/>
            <person name="Liu H."/>
            <person name="Zhao H."/>
            <person name="Xu D."/>
            <person name="Zhang Y."/>
        </authorList>
    </citation>
    <scope>NUCLEOTIDE SEQUENCE [LARGE SCALE GENOMIC DNA]</scope>
    <source>
        <strain evidence="2">cv. Yunnan</strain>
    </source>
</reference>
<evidence type="ECO:0000313" key="1">
    <source>
        <dbReference type="EMBL" id="KAI3731000.1"/>
    </source>
</evidence>
<dbReference type="Proteomes" id="UP001056120">
    <property type="component" value="Linkage Group LG21"/>
</dbReference>
<evidence type="ECO:0000313" key="2">
    <source>
        <dbReference type="Proteomes" id="UP001056120"/>
    </source>
</evidence>
<proteinExistence type="predicted"/>
<sequence>MNFPRKSPTFYSLKKRKTSLTPHQFHYDVFLSFRGEDTRKTISDDLYNALIEAGIHTFRDDDELPRGNDISSELIKAIHESRASIVVFSKDYGSSRWCLDELVEILGCKTTVDQFVFPVFYDVDRDDVIRQTGSFEAAFARHEVRFDRDKVEKWRVALTEVARLDGWELCHHASRLVKSEFVQEIVTKVRHKVKPKLFVAKHPIGLVSRIEELKSLCKDRLDDGCVIGIHDEWENMLEKIRRESFVQVE</sequence>
<accession>A0ACB9C9W2</accession>
<name>A0ACB9C9W2_9ASTR</name>
<keyword evidence="2" id="KW-1185">Reference proteome</keyword>
<dbReference type="EMBL" id="CM042038">
    <property type="protein sequence ID" value="KAI3731000.1"/>
    <property type="molecule type" value="Genomic_DNA"/>
</dbReference>